<reference evidence="1 2" key="1">
    <citation type="submission" date="2014-04" db="EMBL/GenBank/DDBJ databases">
        <authorList>
            <consortium name="DOE Joint Genome Institute"/>
            <person name="Kuo A."/>
            <person name="Kohler A."/>
            <person name="Costa M.D."/>
            <person name="Nagy L.G."/>
            <person name="Floudas D."/>
            <person name="Copeland A."/>
            <person name="Barry K.W."/>
            <person name="Cichocki N."/>
            <person name="Veneault-Fourrey C."/>
            <person name="LaButti K."/>
            <person name="Lindquist E.A."/>
            <person name="Lipzen A."/>
            <person name="Lundell T."/>
            <person name="Morin E."/>
            <person name="Murat C."/>
            <person name="Sun H."/>
            <person name="Tunlid A."/>
            <person name="Henrissat B."/>
            <person name="Grigoriev I.V."/>
            <person name="Hibbett D.S."/>
            <person name="Martin F."/>
            <person name="Nordberg H.P."/>
            <person name="Cantor M.N."/>
            <person name="Hua S.X."/>
        </authorList>
    </citation>
    <scope>NUCLEOTIDE SEQUENCE [LARGE SCALE GENOMIC DNA]</scope>
    <source>
        <strain evidence="1 2">441</strain>
    </source>
</reference>
<evidence type="ECO:0000313" key="1">
    <source>
        <dbReference type="EMBL" id="KIK15799.1"/>
    </source>
</evidence>
<sequence length="455" mass="50109">MARTSVKAKHCTGGTAPRVPLSDHNVGVTAIQQSAPVNTQAQESASKDLDVSHVRKRVRLDVSHVRKCVFLLWCCNSCERVMCGRCITVPESFARDVDAPDVAFEQTQATSPYWGFYRDGKPVLSSWIKINRPFERSIRSRLLSHPTLVINLHLRGIPSEGPISMASQILAQYFPNGGFRFLDIEFDIGNDAKLKKYKQQVSRIISKTKSQTYRNVIIGLTNHSDSERGDLFIGTTKEGNPLSSIPSECLPVLLSPFAGWLPGAMFFLFSCGSVVSEQTRLVNLEDTITQLGFSSVIAFDAEDLQPVLTSNLVTGLIERVYIHGFPTRTAMPEALGESARLGGHSSVLLFTVDLTDDGRLLTSTNVPNVESCKCNGSESESVKHNFLIIYYAPTMVVESLMELTEFKSIVNNLPIIFNAPTRPVDNLVVSGPPFQYTSLGESQFSIPASETDLRG</sequence>
<dbReference type="EMBL" id="KN833877">
    <property type="protein sequence ID" value="KIK15799.1"/>
    <property type="molecule type" value="Genomic_DNA"/>
</dbReference>
<organism evidence="1 2">
    <name type="scientific">Pisolithus microcarpus 441</name>
    <dbReference type="NCBI Taxonomy" id="765257"/>
    <lineage>
        <taxon>Eukaryota</taxon>
        <taxon>Fungi</taxon>
        <taxon>Dikarya</taxon>
        <taxon>Basidiomycota</taxon>
        <taxon>Agaricomycotina</taxon>
        <taxon>Agaricomycetes</taxon>
        <taxon>Agaricomycetidae</taxon>
        <taxon>Boletales</taxon>
        <taxon>Sclerodermatineae</taxon>
        <taxon>Pisolithaceae</taxon>
        <taxon>Pisolithus</taxon>
    </lineage>
</organism>
<dbReference type="AlphaFoldDB" id="A0A0C9YPP3"/>
<dbReference type="HOGENOM" id="CLU_601463_0_0_1"/>
<name>A0A0C9YPP3_9AGAM</name>
<proteinExistence type="predicted"/>
<keyword evidence="2" id="KW-1185">Reference proteome</keyword>
<accession>A0A0C9YPP3</accession>
<protein>
    <submittedName>
        <fullName evidence="1">Uncharacterized protein</fullName>
    </submittedName>
</protein>
<dbReference type="OrthoDB" id="2652344at2759"/>
<dbReference type="STRING" id="765257.A0A0C9YPP3"/>
<dbReference type="Proteomes" id="UP000054018">
    <property type="component" value="Unassembled WGS sequence"/>
</dbReference>
<gene>
    <name evidence="1" type="ORF">PISMIDRAFT_25221</name>
</gene>
<evidence type="ECO:0000313" key="2">
    <source>
        <dbReference type="Proteomes" id="UP000054018"/>
    </source>
</evidence>
<reference evidence="2" key="2">
    <citation type="submission" date="2015-01" db="EMBL/GenBank/DDBJ databases">
        <title>Evolutionary Origins and Diversification of the Mycorrhizal Mutualists.</title>
        <authorList>
            <consortium name="DOE Joint Genome Institute"/>
            <consortium name="Mycorrhizal Genomics Consortium"/>
            <person name="Kohler A."/>
            <person name="Kuo A."/>
            <person name="Nagy L.G."/>
            <person name="Floudas D."/>
            <person name="Copeland A."/>
            <person name="Barry K.W."/>
            <person name="Cichocki N."/>
            <person name="Veneault-Fourrey C."/>
            <person name="LaButti K."/>
            <person name="Lindquist E.A."/>
            <person name="Lipzen A."/>
            <person name="Lundell T."/>
            <person name="Morin E."/>
            <person name="Murat C."/>
            <person name="Riley R."/>
            <person name="Ohm R."/>
            <person name="Sun H."/>
            <person name="Tunlid A."/>
            <person name="Henrissat B."/>
            <person name="Grigoriev I.V."/>
            <person name="Hibbett D.S."/>
            <person name="Martin F."/>
        </authorList>
    </citation>
    <scope>NUCLEOTIDE SEQUENCE [LARGE SCALE GENOMIC DNA]</scope>
    <source>
        <strain evidence="2">441</strain>
    </source>
</reference>